<dbReference type="eggNOG" id="KOG3345">
    <property type="taxonomic scope" value="Eukaryota"/>
</dbReference>
<dbReference type="PaxDb" id="3827-XP_004495837.1"/>
<dbReference type="STRING" id="3827.A0A1S2XX43"/>
<dbReference type="GeneID" id="101509927"/>
<organism evidence="5 6">
    <name type="scientific">Cicer arietinum</name>
    <name type="common">Chickpea</name>
    <name type="synonym">Garbanzo</name>
    <dbReference type="NCBI Taxonomy" id="3827"/>
    <lineage>
        <taxon>Eukaryota</taxon>
        <taxon>Viridiplantae</taxon>
        <taxon>Streptophyta</taxon>
        <taxon>Embryophyta</taxon>
        <taxon>Tracheophyta</taxon>
        <taxon>Spermatophyta</taxon>
        <taxon>Magnoliopsida</taxon>
        <taxon>eudicotyledons</taxon>
        <taxon>Gunneridae</taxon>
        <taxon>Pentapetalae</taxon>
        <taxon>rosids</taxon>
        <taxon>fabids</taxon>
        <taxon>Fabales</taxon>
        <taxon>Fabaceae</taxon>
        <taxon>Papilionoideae</taxon>
        <taxon>50 kb inversion clade</taxon>
        <taxon>NPAAA clade</taxon>
        <taxon>Hologalegina</taxon>
        <taxon>IRL clade</taxon>
        <taxon>Cicereae</taxon>
        <taxon>Cicer</taxon>
    </lineage>
</organism>
<dbReference type="PANTHER" id="PTHR13486:SF2">
    <property type="entry name" value="SPLICING FACTOR C9ORF78"/>
    <property type="match status" value="1"/>
</dbReference>
<proteinExistence type="inferred from homology"/>
<feature type="compositionally biased region" description="Low complexity" evidence="4">
    <location>
        <begin position="254"/>
        <end position="268"/>
    </location>
</feature>
<feature type="compositionally biased region" description="Basic and acidic residues" evidence="4">
    <location>
        <begin position="89"/>
        <end position="102"/>
    </location>
</feature>
<reference evidence="6" key="2">
    <citation type="submission" date="2025-08" db="UniProtKB">
        <authorList>
            <consortium name="RefSeq"/>
        </authorList>
    </citation>
    <scope>IDENTIFICATION</scope>
    <source>
        <tissue evidence="6">Etiolated seedlings</tissue>
    </source>
</reference>
<dbReference type="InterPro" id="IPR010756">
    <property type="entry name" value="Tls1-like"/>
</dbReference>
<dbReference type="OrthoDB" id="5627at2759"/>
<feature type="compositionally biased region" description="Basic and acidic residues" evidence="4">
    <location>
        <begin position="1"/>
        <end position="16"/>
    </location>
</feature>
<reference evidence="5" key="1">
    <citation type="journal article" date="2013" name="Nat. Biotechnol.">
        <title>Draft genome sequence of chickpea (Cicer arietinum) provides a resource for trait improvement.</title>
        <authorList>
            <person name="Varshney R.K."/>
            <person name="Song C."/>
            <person name="Saxena R.K."/>
            <person name="Azam S."/>
            <person name="Yu S."/>
            <person name="Sharpe A.G."/>
            <person name="Cannon S."/>
            <person name="Baek J."/>
            <person name="Rosen B.D."/>
            <person name="Tar'an B."/>
            <person name="Millan T."/>
            <person name="Zhang X."/>
            <person name="Ramsay L.D."/>
            <person name="Iwata A."/>
            <person name="Wang Y."/>
            <person name="Nelson W."/>
            <person name="Farmer A.D."/>
            <person name="Gaur P.M."/>
            <person name="Soderlund C."/>
            <person name="Penmetsa R.V."/>
            <person name="Xu C."/>
            <person name="Bharti A.K."/>
            <person name="He W."/>
            <person name="Winter P."/>
            <person name="Zhao S."/>
            <person name="Hane J.K."/>
            <person name="Carrasquilla-Garcia N."/>
            <person name="Condie J.A."/>
            <person name="Upadhyaya H.D."/>
            <person name="Luo M.C."/>
            <person name="Thudi M."/>
            <person name="Gowda C.L."/>
            <person name="Singh N.P."/>
            <person name="Lichtenzveig J."/>
            <person name="Gali K.K."/>
            <person name="Rubio J."/>
            <person name="Nadarajan N."/>
            <person name="Dolezel J."/>
            <person name="Bansal K.C."/>
            <person name="Xu X."/>
            <person name="Edwards D."/>
            <person name="Zhang G."/>
            <person name="Kahl G."/>
            <person name="Gil J."/>
            <person name="Singh K.B."/>
            <person name="Datta S.K."/>
            <person name="Jackson S.A."/>
            <person name="Wang J."/>
            <person name="Cook D.R."/>
        </authorList>
    </citation>
    <scope>NUCLEOTIDE SEQUENCE [LARGE SCALE GENOMIC DNA]</scope>
    <source>
        <strain evidence="5">cv. CDC Frontier</strain>
    </source>
</reference>
<evidence type="ECO:0000256" key="3">
    <source>
        <dbReference type="ARBA" id="ARBA00023242"/>
    </source>
</evidence>
<comment type="similarity">
    <text evidence="2">Belongs to the TLS1 family.</text>
</comment>
<name>A0A1S2XX43_CICAR</name>
<accession>A0A1S2XX43</accession>
<dbReference type="KEGG" id="cam:101509927"/>
<sequence length="295" mass="34266">MNYNKTMEDLKEEQPRRKNYRKRSLPNPTDEQNQLPQENNESDDERERRLALEEIKLLQKQRERKSGIPATLTLQQSQPGISGGLAAKTVDKNDGDGGDKDDLVLQDTFAQETAVMDEDPNMVKYIEQELAKKRGRNIDEADQVENELKRAEDELYKIPDHLKVKKRNSEESSTQWTTGIAEIQLPIEYKLKNIEETEAAKKLLQEKRLMGRTKSDFSIPSSYSADYFQRGRDYAEKLRRDHPELYKERSVQEDSSASKQNDSSSDAAGAVQRQAATDQFMLERFKKRERHRGRR</sequence>
<feature type="region of interest" description="Disordered" evidence="4">
    <location>
        <begin position="239"/>
        <end position="295"/>
    </location>
</feature>
<feature type="compositionally biased region" description="Basic and acidic residues" evidence="4">
    <location>
        <begin position="239"/>
        <end position="252"/>
    </location>
</feature>
<evidence type="ECO:0000256" key="1">
    <source>
        <dbReference type="ARBA" id="ARBA00004123"/>
    </source>
</evidence>
<dbReference type="Pfam" id="PF07052">
    <property type="entry name" value="Hep_59"/>
    <property type="match status" value="1"/>
</dbReference>
<dbReference type="GO" id="GO:0005681">
    <property type="term" value="C:spliceosomal complex"/>
    <property type="evidence" value="ECO:0007669"/>
    <property type="project" value="TreeGrafter"/>
</dbReference>
<keyword evidence="3" id="KW-0539">Nucleus</keyword>
<feature type="compositionally biased region" description="Polar residues" evidence="4">
    <location>
        <begin position="26"/>
        <end position="37"/>
    </location>
</feature>
<dbReference type="RefSeq" id="XP_004495837.1">
    <property type="nucleotide sequence ID" value="XM_004495780.3"/>
</dbReference>
<keyword evidence="5" id="KW-1185">Reference proteome</keyword>
<gene>
    <name evidence="6" type="primary">LOC101509927</name>
</gene>
<dbReference type="PANTHER" id="PTHR13486">
    <property type="entry name" value="TELOMERE LENGTH AND SILENCING PROTEIN 1 TLS1 FAMILY MEMBER"/>
    <property type="match status" value="1"/>
</dbReference>
<evidence type="ECO:0000313" key="6">
    <source>
        <dbReference type="RefSeq" id="XP_004495837.1"/>
    </source>
</evidence>
<evidence type="ECO:0000256" key="2">
    <source>
        <dbReference type="ARBA" id="ARBA00007643"/>
    </source>
</evidence>
<dbReference type="Proteomes" id="UP000087171">
    <property type="component" value="Chromosome Ca4"/>
</dbReference>
<evidence type="ECO:0000313" key="5">
    <source>
        <dbReference type="Proteomes" id="UP000087171"/>
    </source>
</evidence>
<protein>
    <submittedName>
        <fullName evidence="6">Protein COP1 SUPPRESSOR 2</fullName>
    </submittedName>
</protein>
<comment type="subcellular location">
    <subcellularLocation>
        <location evidence="1">Nucleus</location>
    </subcellularLocation>
</comment>
<feature type="region of interest" description="Disordered" evidence="4">
    <location>
        <begin position="60"/>
        <end position="102"/>
    </location>
</feature>
<dbReference type="GO" id="GO:0000398">
    <property type="term" value="P:mRNA splicing, via spliceosome"/>
    <property type="evidence" value="ECO:0007669"/>
    <property type="project" value="TreeGrafter"/>
</dbReference>
<evidence type="ECO:0000256" key="4">
    <source>
        <dbReference type="SAM" id="MobiDB-lite"/>
    </source>
</evidence>
<dbReference type="AlphaFoldDB" id="A0A1S2XX43"/>
<feature type="region of interest" description="Disordered" evidence="4">
    <location>
        <begin position="1"/>
        <end position="48"/>
    </location>
</feature>